<comment type="similarity">
    <text evidence="1">Belongs to the glycosyltransferase group 1 family. Glycosyltransferase 4 subfamily.</text>
</comment>
<dbReference type="CDD" id="cd03801">
    <property type="entry name" value="GT4_PimA-like"/>
    <property type="match status" value="1"/>
</dbReference>
<dbReference type="Gene3D" id="3.40.50.2000">
    <property type="entry name" value="Glycogen Phosphorylase B"/>
    <property type="match status" value="2"/>
</dbReference>
<keyword evidence="2 4" id="KW-0328">Glycosyltransferase</keyword>
<dbReference type="PANTHER" id="PTHR12526">
    <property type="entry name" value="GLYCOSYLTRANSFERASE"/>
    <property type="match status" value="1"/>
</dbReference>
<keyword evidence="5" id="KW-1185">Reference proteome</keyword>
<sequence>MGGSHLSVLGLLQRLDRDRFDPLVVVPREDGKIARLFREENIPVVSPFGWTATPHARNVGLNGVPAALAKLVPQVRFLRGEEIDITHINDGRTQAAWSLAAKLAGTRLLWHHRGNPDSRGLRFVAPLLADRVLSVSQFSLPRGGLISAAGRAQVVHSPFDTDIAVDRAAARAMLTGELRAPPDALLLGYFGVFQERKRPLLFIDAVARLRELRPDLPVRGLMFGAAEESIMDDAIRRHIRGLELDEHIVAMGWRSPGTTWIAACDQLIVPAVGEPFGRTLVEAMLVGTPVVATRSGGNVEALDNGRLGILVPPEDADALARGILELARDGGHALAARARDSARHRFGLDRHCDQVMAVYEAMLA</sequence>
<evidence type="ECO:0000313" key="4">
    <source>
        <dbReference type="EMBL" id="WNO54197.1"/>
    </source>
</evidence>
<gene>
    <name evidence="4" type="ORF">RPR59_02745</name>
</gene>
<name>A0ABZ0BAG7_9SPHN</name>
<organism evidence="4 5">
    <name type="scientific">Stakelama saccharophila</name>
    <dbReference type="NCBI Taxonomy" id="3075605"/>
    <lineage>
        <taxon>Bacteria</taxon>
        <taxon>Pseudomonadati</taxon>
        <taxon>Pseudomonadota</taxon>
        <taxon>Alphaproteobacteria</taxon>
        <taxon>Sphingomonadales</taxon>
        <taxon>Sphingomonadaceae</taxon>
        <taxon>Stakelama</taxon>
    </lineage>
</organism>
<evidence type="ECO:0000256" key="1">
    <source>
        <dbReference type="ARBA" id="ARBA00009481"/>
    </source>
</evidence>
<dbReference type="EC" id="2.4.-.-" evidence="4"/>
<keyword evidence="3 4" id="KW-0808">Transferase</keyword>
<dbReference type="RefSeq" id="WP_313916434.1">
    <property type="nucleotide sequence ID" value="NZ_CP135076.1"/>
</dbReference>
<evidence type="ECO:0000256" key="2">
    <source>
        <dbReference type="ARBA" id="ARBA00022676"/>
    </source>
</evidence>
<evidence type="ECO:0000313" key="5">
    <source>
        <dbReference type="Proteomes" id="UP001302249"/>
    </source>
</evidence>
<dbReference type="EMBL" id="CP135076">
    <property type="protein sequence ID" value="WNO54197.1"/>
    <property type="molecule type" value="Genomic_DNA"/>
</dbReference>
<dbReference type="Proteomes" id="UP001302249">
    <property type="component" value="Chromosome"/>
</dbReference>
<protein>
    <submittedName>
        <fullName evidence="4">Glycosyltransferase family 4 protein</fullName>
        <ecNumber evidence="4">2.4.-.-</ecNumber>
    </submittedName>
</protein>
<dbReference type="SUPFAM" id="SSF53756">
    <property type="entry name" value="UDP-Glycosyltransferase/glycogen phosphorylase"/>
    <property type="match status" value="1"/>
</dbReference>
<proteinExistence type="inferred from homology"/>
<accession>A0ABZ0BAG7</accession>
<dbReference type="Pfam" id="PF13692">
    <property type="entry name" value="Glyco_trans_1_4"/>
    <property type="match status" value="1"/>
</dbReference>
<dbReference type="GO" id="GO:0016757">
    <property type="term" value="F:glycosyltransferase activity"/>
    <property type="evidence" value="ECO:0007669"/>
    <property type="project" value="UniProtKB-KW"/>
</dbReference>
<reference evidence="4 5" key="1">
    <citation type="submission" date="2023-09" db="EMBL/GenBank/DDBJ databases">
        <authorList>
            <person name="Rey-Velasco X."/>
        </authorList>
    </citation>
    <scope>NUCLEOTIDE SEQUENCE [LARGE SCALE GENOMIC DNA]</scope>
    <source>
        <strain evidence="4 5">W311</strain>
    </source>
</reference>
<dbReference type="PANTHER" id="PTHR12526:SF640">
    <property type="entry name" value="COLANIC ACID BIOSYNTHESIS GLYCOSYLTRANSFERASE WCAL-RELATED"/>
    <property type="match status" value="1"/>
</dbReference>
<evidence type="ECO:0000256" key="3">
    <source>
        <dbReference type="ARBA" id="ARBA00022679"/>
    </source>
</evidence>